<evidence type="ECO:0000313" key="2">
    <source>
        <dbReference type="EMBL" id="GAA1629362.1"/>
    </source>
</evidence>
<evidence type="ECO:0008006" key="4">
    <source>
        <dbReference type="Google" id="ProtNLM"/>
    </source>
</evidence>
<gene>
    <name evidence="2" type="ORF">GCM10009744_16660</name>
</gene>
<keyword evidence="1" id="KW-0472">Membrane</keyword>
<reference evidence="3" key="1">
    <citation type="journal article" date="2019" name="Int. J. Syst. Evol. Microbiol.">
        <title>The Global Catalogue of Microorganisms (GCM) 10K type strain sequencing project: providing services to taxonomists for standard genome sequencing and annotation.</title>
        <authorList>
            <consortium name="The Broad Institute Genomics Platform"/>
            <consortium name="The Broad Institute Genome Sequencing Center for Infectious Disease"/>
            <person name="Wu L."/>
            <person name="Ma J."/>
        </authorList>
    </citation>
    <scope>NUCLEOTIDE SEQUENCE [LARGE SCALE GENOMIC DNA]</scope>
    <source>
        <strain evidence="3">JCM 14306</strain>
    </source>
</reference>
<feature type="transmembrane region" description="Helical" evidence="1">
    <location>
        <begin position="56"/>
        <end position="76"/>
    </location>
</feature>
<name>A0ABP4QZ80_9ACTN</name>
<proteinExistence type="predicted"/>
<evidence type="ECO:0000256" key="1">
    <source>
        <dbReference type="SAM" id="Phobius"/>
    </source>
</evidence>
<keyword evidence="1" id="KW-1133">Transmembrane helix</keyword>
<protein>
    <recommendedName>
        <fullName evidence="4">PH domain-containing protein</fullName>
    </recommendedName>
</protein>
<dbReference type="RefSeq" id="WP_344110370.1">
    <property type="nucleotide sequence ID" value="NZ_BAAANE010000004.1"/>
</dbReference>
<evidence type="ECO:0000313" key="3">
    <source>
        <dbReference type="Proteomes" id="UP001501319"/>
    </source>
</evidence>
<dbReference type="Proteomes" id="UP001501319">
    <property type="component" value="Unassembled WGS sequence"/>
</dbReference>
<organism evidence="2 3">
    <name type="scientific">Kribbella alba</name>
    <dbReference type="NCBI Taxonomy" id="190197"/>
    <lineage>
        <taxon>Bacteria</taxon>
        <taxon>Bacillati</taxon>
        <taxon>Actinomycetota</taxon>
        <taxon>Actinomycetes</taxon>
        <taxon>Propionibacteriales</taxon>
        <taxon>Kribbellaceae</taxon>
        <taxon>Kribbella</taxon>
    </lineage>
</organism>
<feature type="transmembrane region" description="Helical" evidence="1">
    <location>
        <begin position="25"/>
        <end position="44"/>
    </location>
</feature>
<accession>A0ABP4QZ80</accession>
<dbReference type="EMBL" id="BAAANE010000004">
    <property type="protein sequence ID" value="GAA1629362.1"/>
    <property type="molecule type" value="Genomic_DNA"/>
</dbReference>
<comment type="caution">
    <text evidence="2">The sequence shown here is derived from an EMBL/GenBank/DDBJ whole genome shotgun (WGS) entry which is preliminary data.</text>
</comment>
<sequence>MPADTWAAEFASKGAVVFPQRRSRLLIRLVLFLVLVGNSLWTIVDHVQRDAMSGAIGVLRVTALAGFLAVAAYTVWQLITRRPVIKVGRDGITIYRNRDKGPLAWNQIDRIGEPSGLPGFLSVQVHPVERSASRFEIRQDNVLELAELTQWLRTLHRQHHSTDN</sequence>
<keyword evidence="3" id="KW-1185">Reference proteome</keyword>
<keyword evidence="1" id="KW-0812">Transmembrane</keyword>